<evidence type="ECO:0000256" key="4">
    <source>
        <dbReference type="ARBA" id="ARBA00023136"/>
    </source>
</evidence>
<evidence type="ECO:0000313" key="8">
    <source>
        <dbReference type="EMBL" id="MBI2096953.1"/>
    </source>
</evidence>
<dbReference type="GO" id="GO:0071555">
    <property type="term" value="P:cell wall organization"/>
    <property type="evidence" value="ECO:0007669"/>
    <property type="project" value="UniProtKB-KW"/>
</dbReference>
<gene>
    <name evidence="7 8" type="primary">mltG</name>
    <name evidence="8" type="ORF">HYT40_02250</name>
</gene>
<dbReference type="HAMAP" id="MF_02065">
    <property type="entry name" value="MltG"/>
    <property type="match status" value="1"/>
</dbReference>
<dbReference type="Gene3D" id="3.30.160.60">
    <property type="entry name" value="Classic Zinc Finger"/>
    <property type="match status" value="1"/>
</dbReference>
<comment type="catalytic activity">
    <reaction evidence="7">
        <text>a peptidoglycan chain = a peptidoglycan chain with N-acetyl-1,6-anhydromuramyl-[peptide] at the reducing end + a peptidoglycan chain with N-acetylglucosamine at the non-reducing end.</text>
        <dbReference type="EC" id="4.2.2.29"/>
    </reaction>
</comment>
<dbReference type="GO" id="GO:0009252">
    <property type="term" value="P:peptidoglycan biosynthetic process"/>
    <property type="evidence" value="ECO:0007669"/>
    <property type="project" value="UniProtKB-UniRule"/>
</dbReference>
<dbReference type="Pfam" id="PF02618">
    <property type="entry name" value="YceG"/>
    <property type="match status" value="1"/>
</dbReference>
<keyword evidence="1 7" id="KW-1003">Cell membrane</keyword>
<feature type="site" description="Important for catalytic activity" evidence="7">
    <location>
        <position position="263"/>
    </location>
</feature>
<evidence type="ECO:0000256" key="2">
    <source>
        <dbReference type="ARBA" id="ARBA00022692"/>
    </source>
</evidence>
<comment type="similarity">
    <text evidence="7">Belongs to the transglycosylase MltG family.</text>
</comment>
<keyword evidence="2 7" id="KW-0812">Transmembrane</keyword>
<comment type="caution">
    <text evidence="8">The sequence shown here is derived from an EMBL/GenBank/DDBJ whole genome shotgun (WGS) entry which is preliminary data.</text>
</comment>
<keyword evidence="3 7" id="KW-1133">Transmembrane helix</keyword>
<proteinExistence type="inferred from homology"/>
<protein>
    <recommendedName>
        <fullName evidence="7">Endolytic murein transglycosylase</fullName>
        <ecNumber evidence="7">4.2.2.29</ecNumber>
    </recommendedName>
    <alternativeName>
        <fullName evidence="7">Peptidoglycan lytic transglycosylase</fullName>
    </alternativeName>
    <alternativeName>
        <fullName evidence="7">Peptidoglycan polymerization terminase</fullName>
    </alternativeName>
</protein>
<dbReference type="Gene3D" id="3.30.1490.480">
    <property type="entry name" value="Endolytic murein transglycosylase"/>
    <property type="match status" value="1"/>
</dbReference>
<dbReference type="NCBIfam" id="TIGR00247">
    <property type="entry name" value="endolytic transglycosylase MltG"/>
    <property type="match status" value="1"/>
</dbReference>
<dbReference type="Proteomes" id="UP000724148">
    <property type="component" value="Unassembled WGS sequence"/>
</dbReference>
<keyword evidence="4 7" id="KW-0472">Membrane</keyword>
<reference evidence="8" key="1">
    <citation type="submission" date="2020-07" db="EMBL/GenBank/DDBJ databases">
        <title>Huge and variable diversity of episymbiotic CPR bacteria and DPANN archaea in groundwater ecosystems.</title>
        <authorList>
            <person name="He C.Y."/>
            <person name="Keren R."/>
            <person name="Whittaker M."/>
            <person name="Farag I.F."/>
            <person name="Doudna J."/>
            <person name="Cate J.H.D."/>
            <person name="Banfield J.F."/>
        </authorList>
    </citation>
    <scope>NUCLEOTIDE SEQUENCE</scope>
    <source>
        <strain evidence="8">NC_groundwater_193_Ag_S-0.1um_51_7</strain>
    </source>
</reference>
<organism evidence="8 9">
    <name type="scientific">Candidatus Sungiibacteriota bacterium</name>
    <dbReference type="NCBI Taxonomy" id="2750080"/>
    <lineage>
        <taxon>Bacteria</taxon>
        <taxon>Candidatus Sungiibacteriota</taxon>
    </lineage>
</organism>
<comment type="function">
    <text evidence="7">Functions as a peptidoglycan terminase that cleaves nascent peptidoglycan strands endolytically to terminate their elongation.</text>
</comment>
<sequence>MVFLHFVFMGDEFLAEDSGLPKRSDSWLLKLKLSVLAVLATAVSAGVWLAYEIYLPHASFNGEKKVEIPAGFGSRKIGALLRDQGVIQSKWAFVTYATLKNQNSSLKPGSYVFSEDTQIVEILNNLVEGERYPNERFLTIPEGWNLRDIGFYLERNGIAQAEELWEIAGFPAADYKSARDLPRPKDFSEEFNFLKDKPVDVGLEGYLFPDTYRVFRDASVEDIVRKMLANFGRRIEADILQETKSREKTLFQVLIVASLVEEEVESDEDRATVAGILWKRLALGIPLQVDATLVYIKGESRAPLTNQDKLLPSPYNTYRYKGLPAGPIANPGLSAIRAALHPISSPYLYYLSPPNAKTIFSKTLEEHNQAKAKYLQ</sequence>
<evidence type="ECO:0000313" key="9">
    <source>
        <dbReference type="Proteomes" id="UP000724148"/>
    </source>
</evidence>
<dbReference type="PANTHER" id="PTHR30518">
    <property type="entry name" value="ENDOLYTIC MUREIN TRANSGLYCOSYLASE"/>
    <property type="match status" value="1"/>
</dbReference>
<dbReference type="PANTHER" id="PTHR30518:SF2">
    <property type="entry name" value="ENDOLYTIC MUREIN TRANSGLYCOSYLASE"/>
    <property type="match status" value="1"/>
</dbReference>
<accession>A0A931WNS3</accession>
<keyword evidence="5 7" id="KW-0456">Lyase</keyword>
<evidence type="ECO:0000256" key="3">
    <source>
        <dbReference type="ARBA" id="ARBA00022989"/>
    </source>
</evidence>
<dbReference type="GO" id="GO:0008932">
    <property type="term" value="F:lytic endotransglycosylase activity"/>
    <property type="evidence" value="ECO:0007669"/>
    <property type="project" value="UniProtKB-UniRule"/>
</dbReference>
<keyword evidence="6 7" id="KW-0961">Cell wall biogenesis/degradation</keyword>
<dbReference type="AlphaFoldDB" id="A0A931WNS3"/>
<dbReference type="InterPro" id="IPR003770">
    <property type="entry name" value="MLTG-like"/>
</dbReference>
<dbReference type="EMBL" id="JACOZA010000062">
    <property type="protein sequence ID" value="MBI2096953.1"/>
    <property type="molecule type" value="Genomic_DNA"/>
</dbReference>
<dbReference type="EC" id="4.2.2.29" evidence="7"/>
<evidence type="ECO:0000256" key="5">
    <source>
        <dbReference type="ARBA" id="ARBA00023239"/>
    </source>
</evidence>
<name>A0A931WNS3_9BACT</name>
<dbReference type="GO" id="GO:0005886">
    <property type="term" value="C:plasma membrane"/>
    <property type="evidence" value="ECO:0007669"/>
    <property type="project" value="UniProtKB-UniRule"/>
</dbReference>
<evidence type="ECO:0000256" key="6">
    <source>
        <dbReference type="ARBA" id="ARBA00023316"/>
    </source>
</evidence>
<evidence type="ECO:0000256" key="7">
    <source>
        <dbReference type="HAMAP-Rule" id="MF_02065"/>
    </source>
</evidence>
<evidence type="ECO:0000256" key="1">
    <source>
        <dbReference type="ARBA" id="ARBA00022475"/>
    </source>
</evidence>